<evidence type="ECO:0000313" key="9">
    <source>
        <dbReference type="EMBL" id="RWQ91213.1"/>
    </source>
</evidence>
<proteinExistence type="inferred from homology"/>
<dbReference type="Pfam" id="PF03595">
    <property type="entry name" value="SLAC1"/>
    <property type="match status" value="1"/>
</dbReference>
<comment type="caution">
    <text evidence="9">The sequence shown here is derived from an EMBL/GenBank/DDBJ whole genome shotgun (WGS) entry which is preliminary data.</text>
</comment>
<keyword evidence="4" id="KW-1003">Cell membrane</keyword>
<dbReference type="PANTHER" id="PTHR31686">
    <property type="match status" value="1"/>
</dbReference>
<accession>A0A443HHB6</accession>
<dbReference type="GO" id="GO:0005886">
    <property type="term" value="C:plasma membrane"/>
    <property type="evidence" value="ECO:0007669"/>
    <property type="project" value="UniProtKB-SubCell"/>
</dbReference>
<feature type="transmembrane region" description="Helical" evidence="8">
    <location>
        <begin position="16"/>
        <end position="34"/>
    </location>
</feature>
<evidence type="ECO:0000256" key="2">
    <source>
        <dbReference type="ARBA" id="ARBA00008566"/>
    </source>
</evidence>
<comment type="subcellular location">
    <subcellularLocation>
        <location evidence="1">Cell membrane</location>
        <topology evidence="1">Multi-pass membrane protein</topology>
    </subcellularLocation>
</comment>
<dbReference type="GO" id="GO:0000319">
    <property type="term" value="F:sulfite transmembrane transporter activity"/>
    <property type="evidence" value="ECO:0007669"/>
    <property type="project" value="TreeGrafter"/>
</dbReference>
<evidence type="ECO:0000256" key="5">
    <source>
        <dbReference type="ARBA" id="ARBA00022692"/>
    </source>
</evidence>
<evidence type="ECO:0000256" key="1">
    <source>
        <dbReference type="ARBA" id="ARBA00004651"/>
    </source>
</evidence>
<dbReference type="InterPro" id="IPR004695">
    <property type="entry name" value="SLAC1/Mae1/Ssu1/TehA"/>
</dbReference>
<dbReference type="VEuPathDB" id="FungiDB:C8Q69DRAFT_194410"/>
<evidence type="ECO:0000256" key="6">
    <source>
        <dbReference type="ARBA" id="ARBA00022989"/>
    </source>
</evidence>
<evidence type="ECO:0000256" key="3">
    <source>
        <dbReference type="ARBA" id="ARBA00022448"/>
    </source>
</evidence>
<keyword evidence="5 8" id="KW-0812">Transmembrane</keyword>
<dbReference type="Proteomes" id="UP000283841">
    <property type="component" value="Unassembled WGS sequence"/>
</dbReference>
<keyword evidence="3" id="KW-0813">Transport</keyword>
<organism evidence="9 10">
    <name type="scientific">Byssochlamys spectabilis</name>
    <name type="common">Paecilomyces variotii</name>
    <dbReference type="NCBI Taxonomy" id="264951"/>
    <lineage>
        <taxon>Eukaryota</taxon>
        <taxon>Fungi</taxon>
        <taxon>Dikarya</taxon>
        <taxon>Ascomycota</taxon>
        <taxon>Pezizomycotina</taxon>
        <taxon>Eurotiomycetes</taxon>
        <taxon>Eurotiomycetidae</taxon>
        <taxon>Eurotiales</taxon>
        <taxon>Thermoascaceae</taxon>
        <taxon>Paecilomyces</taxon>
    </lineage>
</organism>
<dbReference type="STRING" id="264951.A0A443HHB6"/>
<dbReference type="RefSeq" id="XP_028480858.1">
    <property type="nucleotide sequence ID" value="XM_028626012.1"/>
</dbReference>
<dbReference type="EMBL" id="RCNU01000025">
    <property type="protein sequence ID" value="RWQ91213.1"/>
    <property type="molecule type" value="Genomic_DNA"/>
</dbReference>
<sequence length="124" mass="13657">MPLCSVRTAERNFSPLWFSVSLGTGMASMLLSQLPYNTRGVQLASLALFVLNILVFVTILAISMCRYILYLQALRGVIEDREQILSLPLIPMAYSTLINMITFVLVPLCISRVVIGGNLIGSGY</sequence>
<dbReference type="AlphaFoldDB" id="A0A443HHB6"/>
<keyword evidence="7 8" id="KW-0472">Membrane</keyword>
<keyword evidence="10" id="KW-1185">Reference proteome</keyword>
<dbReference type="Gene3D" id="1.50.10.150">
    <property type="entry name" value="Voltage-dependent anion channel"/>
    <property type="match status" value="1"/>
</dbReference>
<protein>
    <submittedName>
        <fullName evidence="9">Voltage-dependent anion channel-domain-containing protein</fullName>
    </submittedName>
</protein>
<keyword evidence="6 8" id="KW-1133">Transmembrane helix</keyword>
<evidence type="ECO:0000256" key="7">
    <source>
        <dbReference type="ARBA" id="ARBA00023136"/>
    </source>
</evidence>
<dbReference type="InterPro" id="IPR038665">
    <property type="entry name" value="Voltage-dep_anion_channel_sf"/>
</dbReference>
<dbReference type="PANTHER" id="PTHR31686:SF3">
    <property type="entry name" value="ACID TRANSPORT PROTEIN, PUTATIVE (AFU_ORTHOLOGUE AFUA_4G09410)-RELATED"/>
    <property type="match status" value="1"/>
</dbReference>
<comment type="similarity">
    <text evidence="2">Belongs to the tellurite-resistance/dicarboxylate transporter (TDT) family.</text>
</comment>
<reference evidence="9 10" key="1">
    <citation type="journal article" date="2018" name="Front. Microbiol.">
        <title>Genomic and genetic insights into a cosmopolitan fungus, Paecilomyces variotii (Eurotiales).</title>
        <authorList>
            <person name="Urquhart A.S."/>
            <person name="Mondo S.J."/>
            <person name="Makela M.R."/>
            <person name="Hane J.K."/>
            <person name="Wiebenga A."/>
            <person name="He G."/>
            <person name="Mihaltcheva S."/>
            <person name="Pangilinan J."/>
            <person name="Lipzen A."/>
            <person name="Barry K."/>
            <person name="de Vries R.P."/>
            <person name="Grigoriev I.V."/>
            <person name="Idnurm A."/>
        </authorList>
    </citation>
    <scope>NUCLEOTIDE SEQUENCE [LARGE SCALE GENOMIC DNA]</scope>
    <source>
        <strain evidence="9 10">CBS 101075</strain>
    </source>
</reference>
<dbReference type="InterPro" id="IPR051629">
    <property type="entry name" value="Sulfite_efflux_TDT"/>
</dbReference>
<gene>
    <name evidence="9" type="ORF">C8Q69DRAFT_194410</name>
</gene>
<feature type="transmembrane region" description="Helical" evidence="8">
    <location>
        <begin position="89"/>
        <end position="110"/>
    </location>
</feature>
<feature type="transmembrane region" description="Helical" evidence="8">
    <location>
        <begin position="46"/>
        <end position="69"/>
    </location>
</feature>
<dbReference type="GeneID" id="39595289"/>
<evidence type="ECO:0000256" key="4">
    <source>
        <dbReference type="ARBA" id="ARBA00022475"/>
    </source>
</evidence>
<evidence type="ECO:0000256" key="8">
    <source>
        <dbReference type="SAM" id="Phobius"/>
    </source>
</evidence>
<name>A0A443HHB6_BYSSP</name>
<evidence type="ECO:0000313" key="10">
    <source>
        <dbReference type="Proteomes" id="UP000283841"/>
    </source>
</evidence>